<dbReference type="InterPro" id="IPR007905">
    <property type="entry name" value="EBP"/>
</dbReference>
<dbReference type="GO" id="GO:0016126">
    <property type="term" value="P:sterol biosynthetic process"/>
    <property type="evidence" value="ECO:0007669"/>
    <property type="project" value="UniProtKB-KW"/>
</dbReference>
<feature type="transmembrane region" description="Helical" evidence="14">
    <location>
        <begin position="31"/>
        <end position="49"/>
    </location>
</feature>
<evidence type="ECO:0000256" key="14">
    <source>
        <dbReference type="SAM" id="Phobius"/>
    </source>
</evidence>
<keyword evidence="6 13" id="KW-1133">Transmembrane helix</keyword>
<dbReference type="OrthoDB" id="58557at2759"/>
<gene>
    <name evidence="16" type="ORF">VM1G_01071</name>
</gene>
<evidence type="ECO:0000256" key="10">
    <source>
        <dbReference type="ARBA" id="ARBA00023166"/>
    </source>
</evidence>
<dbReference type="GO" id="GO:0004769">
    <property type="term" value="F:steroid Delta-isomerase activity"/>
    <property type="evidence" value="ECO:0007669"/>
    <property type="project" value="TreeGrafter"/>
</dbReference>
<evidence type="ECO:0000259" key="15">
    <source>
        <dbReference type="PROSITE" id="PS51751"/>
    </source>
</evidence>
<dbReference type="InterPro" id="IPR033118">
    <property type="entry name" value="EXPERA"/>
</dbReference>
<dbReference type="PANTHER" id="PTHR14207">
    <property type="entry name" value="STEROL ISOMERASE"/>
    <property type="match status" value="1"/>
</dbReference>
<keyword evidence="7" id="KW-0756">Sterol biosynthesis</keyword>
<dbReference type="GO" id="GO:0000247">
    <property type="term" value="F:C-8 sterol isomerase activity"/>
    <property type="evidence" value="ECO:0007669"/>
    <property type="project" value="TreeGrafter"/>
</dbReference>
<keyword evidence="4 13" id="KW-0812">Transmembrane</keyword>
<evidence type="ECO:0000256" key="12">
    <source>
        <dbReference type="ARBA" id="ARBA00023235"/>
    </source>
</evidence>
<comment type="similarity">
    <text evidence="2">Belongs to the EBP family.</text>
</comment>
<reference evidence="16" key="1">
    <citation type="submission" date="2014-12" db="EMBL/GenBank/DDBJ databases">
        <title>Genome Sequence of Valsa Canker Pathogens Uncovers a Specific Adaption of Colonization on Woody Bark.</title>
        <authorList>
            <person name="Yin Z."/>
            <person name="Liu H."/>
            <person name="Gao X."/>
            <person name="Li Z."/>
            <person name="Song N."/>
            <person name="Ke X."/>
            <person name="Dai Q."/>
            <person name="Wu Y."/>
            <person name="Sun Y."/>
            <person name="Xu J.-R."/>
            <person name="Kang Z.K."/>
            <person name="Wang L."/>
            <person name="Huang L."/>
        </authorList>
    </citation>
    <scope>NUCLEOTIDE SEQUENCE [LARGE SCALE GENOMIC DNA]</scope>
    <source>
        <strain evidence="16">03-8</strain>
    </source>
</reference>
<dbReference type="SMR" id="A0A194VLZ8"/>
<keyword evidence="8" id="KW-0443">Lipid metabolism</keyword>
<keyword evidence="11" id="KW-0753">Steroid metabolism</keyword>
<name>A0A194VLZ8_CYTMA</name>
<dbReference type="GO" id="GO:0047750">
    <property type="term" value="F:cholestenol delta-isomerase activity"/>
    <property type="evidence" value="ECO:0007669"/>
    <property type="project" value="InterPro"/>
</dbReference>
<evidence type="ECO:0000256" key="8">
    <source>
        <dbReference type="ARBA" id="ARBA00023098"/>
    </source>
</evidence>
<evidence type="ECO:0000256" key="9">
    <source>
        <dbReference type="ARBA" id="ARBA00023136"/>
    </source>
</evidence>
<evidence type="ECO:0000256" key="1">
    <source>
        <dbReference type="ARBA" id="ARBA00004141"/>
    </source>
</evidence>
<dbReference type="PANTHER" id="PTHR14207:SF0">
    <property type="entry name" value="3-BETA-HYDROXYSTEROID-DELTA(8),DELTA(7)-ISOMERASE"/>
    <property type="match status" value="1"/>
</dbReference>
<evidence type="ECO:0000256" key="4">
    <source>
        <dbReference type="ARBA" id="ARBA00022692"/>
    </source>
</evidence>
<comment type="subcellular location">
    <subcellularLocation>
        <location evidence="1">Membrane</location>
        <topology evidence="1">Multi-pass membrane protein</topology>
    </subcellularLocation>
</comment>
<sequence length="123" mass="13981">MLCVEVITVMIWGPLCFATAVSIARDGSLRHPLQIIVSVAHLYGVALYYSTCYINERYRGLVYSRPEPLYYWVYYVGFNAPWVVVPAVLLKNSIGFIQRGTIAIDRAAATLDKKKDRFKAAFR</sequence>
<dbReference type="GO" id="GO:0005783">
    <property type="term" value="C:endoplasmic reticulum"/>
    <property type="evidence" value="ECO:0007669"/>
    <property type="project" value="TreeGrafter"/>
</dbReference>
<keyword evidence="10" id="KW-1207">Sterol metabolism</keyword>
<keyword evidence="17" id="KW-1185">Reference proteome</keyword>
<proteinExistence type="inferred from homology"/>
<evidence type="ECO:0000313" key="17">
    <source>
        <dbReference type="Proteomes" id="UP000078559"/>
    </source>
</evidence>
<evidence type="ECO:0000256" key="3">
    <source>
        <dbReference type="ARBA" id="ARBA00022516"/>
    </source>
</evidence>
<keyword evidence="5" id="KW-0752">Steroid biosynthesis</keyword>
<evidence type="ECO:0000256" key="7">
    <source>
        <dbReference type="ARBA" id="ARBA00023011"/>
    </source>
</evidence>
<dbReference type="Pfam" id="PF05241">
    <property type="entry name" value="EBP"/>
    <property type="match status" value="1"/>
</dbReference>
<protein>
    <submittedName>
        <fullName evidence="16">3-beta-hydroxysteroid-Delta(8), Delta(7)-isomerase</fullName>
    </submittedName>
</protein>
<dbReference type="EMBL" id="CM003098">
    <property type="protein sequence ID" value="KUI65211.1"/>
    <property type="molecule type" value="Genomic_DNA"/>
</dbReference>
<keyword evidence="3" id="KW-0444">Lipid biosynthesis</keyword>
<evidence type="ECO:0000256" key="6">
    <source>
        <dbReference type="ARBA" id="ARBA00022989"/>
    </source>
</evidence>
<evidence type="ECO:0000313" key="16">
    <source>
        <dbReference type="EMBL" id="KUI65211.1"/>
    </source>
</evidence>
<feature type="domain" description="EXPERA" evidence="15">
    <location>
        <begin position="1"/>
        <end position="90"/>
    </location>
</feature>
<dbReference type="GO" id="GO:0016020">
    <property type="term" value="C:membrane"/>
    <property type="evidence" value="ECO:0007669"/>
    <property type="project" value="UniProtKB-SubCell"/>
</dbReference>
<evidence type="ECO:0000256" key="2">
    <source>
        <dbReference type="ARBA" id="ARBA00008337"/>
    </source>
</evidence>
<evidence type="ECO:0000256" key="11">
    <source>
        <dbReference type="ARBA" id="ARBA00023221"/>
    </source>
</evidence>
<dbReference type="Proteomes" id="UP000078559">
    <property type="component" value="Chromosome 1"/>
</dbReference>
<dbReference type="PROSITE" id="PS51751">
    <property type="entry name" value="EXPERA"/>
    <property type="match status" value="1"/>
</dbReference>
<feature type="transmembrane region" description="Helical" evidence="14">
    <location>
        <begin position="69"/>
        <end position="90"/>
    </location>
</feature>
<feature type="transmembrane region" description="Helical" evidence="14">
    <location>
        <begin position="6"/>
        <end position="24"/>
    </location>
</feature>
<keyword evidence="9 13" id="KW-0472">Membrane</keyword>
<evidence type="ECO:0000256" key="13">
    <source>
        <dbReference type="PROSITE-ProRule" id="PRU01087"/>
    </source>
</evidence>
<organism evidence="16 17">
    <name type="scientific">Cytospora mali</name>
    <name type="common">Apple Valsa canker fungus</name>
    <name type="synonym">Valsa mali</name>
    <dbReference type="NCBI Taxonomy" id="578113"/>
    <lineage>
        <taxon>Eukaryota</taxon>
        <taxon>Fungi</taxon>
        <taxon>Dikarya</taxon>
        <taxon>Ascomycota</taxon>
        <taxon>Pezizomycotina</taxon>
        <taxon>Sordariomycetes</taxon>
        <taxon>Sordariomycetidae</taxon>
        <taxon>Diaporthales</taxon>
        <taxon>Cytosporaceae</taxon>
        <taxon>Cytospora</taxon>
    </lineage>
</organism>
<dbReference type="AlphaFoldDB" id="A0A194VLZ8"/>
<accession>A0A194VLZ8</accession>
<keyword evidence="12" id="KW-0413">Isomerase</keyword>
<evidence type="ECO:0000256" key="5">
    <source>
        <dbReference type="ARBA" id="ARBA00022955"/>
    </source>
</evidence>